<dbReference type="Proteomes" id="UP000006694">
    <property type="component" value="Chromosome"/>
</dbReference>
<organism evidence="1 2">
    <name type="scientific">Flavobacterium johnsoniae (strain ATCC 17061 / DSM 2064 / JCM 8514 / BCRC 14874 / CCUG 350202 / NBRC 14942 / NCIMB 11054 / UW101)</name>
    <name type="common">Cytophaga johnsonae</name>
    <dbReference type="NCBI Taxonomy" id="376686"/>
    <lineage>
        <taxon>Bacteria</taxon>
        <taxon>Pseudomonadati</taxon>
        <taxon>Bacteroidota</taxon>
        <taxon>Flavobacteriia</taxon>
        <taxon>Flavobacteriales</taxon>
        <taxon>Flavobacteriaceae</taxon>
        <taxon>Flavobacterium</taxon>
    </lineage>
</organism>
<reference evidence="1 2" key="1">
    <citation type="journal article" date="2009" name="Appl. Environ. Microbiol.">
        <title>Novel features of the polysaccharide-digesting gliding bacterium Flavobacterium johnsoniae as revealed by genome sequence analysis.</title>
        <authorList>
            <person name="McBride M.J."/>
            <person name="Xie G."/>
            <person name="Martens E.C."/>
            <person name="Lapidus A."/>
            <person name="Henrissat B."/>
            <person name="Rhodes R.G."/>
            <person name="Goltsman E."/>
            <person name="Wang W."/>
            <person name="Xu J."/>
            <person name="Hunnicutt D.W."/>
            <person name="Staroscik A.M."/>
            <person name="Hoover T.R."/>
            <person name="Cheng Y.Q."/>
            <person name="Stein J.L."/>
        </authorList>
    </citation>
    <scope>NUCLEOTIDE SEQUENCE [LARGE SCALE GENOMIC DNA]</scope>
    <source>
        <strain evidence="2">ATCC 17061 / DSM 2064 / JCM 8514 / BCRC 14874 / CCUG 350202 / NBRC 14942 / NCIMB 11054 / UW101</strain>
    </source>
</reference>
<dbReference type="GeneID" id="31766440"/>
<sequence length="230" mass="27130">MPNLVSYIDASEYYHPDIRRYYDFEKIAIGENDYQLYHFEGNGVHLYLLTDINGIDLAIMRLIEIELHGNKYYQISKSFSVIAQKGHGETLYNLCFNLHKGYLVSDCINTLPGSYNLWKKILRKNSGIAVRYDSKNNRKFEIDLEDESLIWGVPDNFRDIILETPWEAVIFENEYDDLDYGEDDEFFESSFVDYLSENDKIERTLLSDYIVEALKKKRKIKDRSEILILV</sequence>
<dbReference type="KEGG" id="fjo:Fjoh_3531"/>
<gene>
    <name evidence="1" type="ordered locus">Fjoh_3531</name>
</gene>
<dbReference type="OrthoDB" id="1374226at2"/>
<keyword evidence="2" id="KW-1185">Reference proteome</keyword>
<proteinExistence type="predicted"/>
<evidence type="ECO:0000313" key="1">
    <source>
        <dbReference type="EMBL" id="ABQ06545.1"/>
    </source>
</evidence>
<accession>A5FE27</accession>
<dbReference type="AlphaFoldDB" id="A5FE27"/>
<protein>
    <submittedName>
        <fullName evidence="1">Uncharacterized protein</fullName>
    </submittedName>
</protein>
<dbReference type="RefSeq" id="WP_012025512.1">
    <property type="nucleotide sequence ID" value="NC_009441.1"/>
</dbReference>
<dbReference type="HOGENOM" id="CLU_1203396_0_0_10"/>
<dbReference type="EMBL" id="CP000685">
    <property type="protein sequence ID" value="ABQ06545.1"/>
    <property type="molecule type" value="Genomic_DNA"/>
</dbReference>
<evidence type="ECO:0000313" key="2">
    <source>
        <dbReference type="Proteomes" id="UP000006694"/>
    </source>
</evidence>
<name>A5FE27_FLAJ1</name>